<evidence type="ECO:0000313" key="2">
    <source>
        <dbReference type="Proteomes" id="UP001328107"/>
    </source>
</evidence>
<gene>
    <name evidence="1" type="ORF">PMAYCL1PPCAC_29994</name>
</gene>
<proteinExistence type="predicted"/>
<sequence>MATQWHYQSADIDGIVVVLLHPWQHLSCVLKCLMEDSQPRFALIRSISVSETGVVEHEISMMNEGVRNPIGERKTKRIDVARERRGELTEGSEGIYSFFDCLVSVGLCGCENGLAEGSLRERSNGFLLNVRCEEHRFA</sequence>
<dbReference type="AlphaFoldDB" id="A0AAN5DDC9"/>
<evidence type="ECO:0000313" key="1">
    <source>
        <dbReference type="EMBL" id="GMR59799.1"/>
    </source>
</evidence>
<feature type="non-terminal residue" evidence="1">
    <location>
        <position position="138"/>
    </location>
</feature>
<name>A0AAN5DDC9_9BILA</name>
<dbReference type="Proteomes" id="UP001328107">
    <property type="component" value="Unassembled WGS sequence"/>
</dbReference>
<organism evidence="1 2">
    <name type="scientific">Pristionchus mayeri</name>
    <dbReference type="NCBI Taxonomy" id="1317129"/>
    <lineage>
        <taxon>Eukaryota</taxon>
        <taxon>Metazoa</taxon>
        <taxon>Ecdysozoa</taxon>
        <taxon>Nematoda</taxon>
        <taxon>Chromadorea</taxon>
        <taxon>Rhabditida</taxon>
        <taxon>Rhabditina</taxon>
        <taxon>Diplogasteromorpha</taxon>
        <taxon>Diplogasteroidea</taxon>
        <taxon>Neodiplogasteridae</taxon>
        <taxon>Pristionchus</taxon>
    </lineage>
</organism>
<protein>
    <submittedName>
        <fullName evidence="1">Uncharacterized protein</fullName>
    </submittedName>
</protein>
<reference evidence="2" key="1">
    <citation type="submission" date="2022-10" db="EMBL/GenBank/DDBJ databases">
        <title>Genome assembly of Pristionchus species.</title>
        <authorList>
            <person name="Yoshida K."/>
            <person name="Sommer R.J."/>
        </authorList>
    </citation>
    <scope>NUCLEOTIDE SEQUENCE [LARGE SCALE GENOMIC DNA]</scope>
    <source>
        <strain evidence="2">RS5460</strain>
    </source>
</reference>
<keyword evidence="2" id="KW-1185">Reference proteome</keyword>
<accession>A0AAN5DDC9</accession>
<comment type="caution">
    <text evidence="1">The sequence shown here is derived from an EMBL/GenBank/DDBJ whole genome shotgun (WGS) entry which is preliminary data.</text>
</comment>
<dbReference type="EMBL" id="BTRK01000006">
    <property type="protein sequence ID" value="GMR59799.1"/>
    <property type="molecule type" value="Genomic_DNA"/>
</dbReference>